<organism evidence="8 9">
    <name type="scientific">Candidatus Fimicola merdigallinarum</name>
    <dbReference type="NCBI Taxonomy" id="2840819"/>
    <lineage>
        <taxon>Bacteria</taxon>
        <taxon>Bacillati</taxon>
        <taxon>Bacillota</taxon>
        <taxon>Clostridia</taxon>
        <taxon>Lachnospirales</taxon>
        <taxon>Lachnospiraceae</taxon>
        <taxon>Lachnospiraceae incertae sedis</taxon>
        <taxon>Candidatus Fimicola</taxon>
    </lineage>
</organism>
<feature type="domain" description="Ionotropic glutamate receptor C-terminal" evidence="7">
    <location>
        <begin position="41"/>
        <end position="256"/>
    </location>
</feature>
<dbReference type="AlphaFoldDB" id="A0A9D9DZM7"/>
<evidence type="ECO:0000313" key="9">
    <source>
        <dbReference type="Proteomes" id="UP000823611"/>
    </source>
</evidence>
<keyword evidence="3 5" id="KW-0732">Signal</keyword>
<evidence type="ECO:0000259" key="7">
    <source>
        <dbReference type="SMART" id="SM00079"/>
    </source>
</evidence>
<reference evidence="8" key="2">
    <citation type="journal article" date="2021" name="PeerJ">
        <title>Extensive microbial diversity within the chicken gut microbiome revealed by metagenomics and culture.</title>
        <authorList>
            <person name="Gilroy R."/>
            <person name="Ravi A."/>
            <person name="Getino M."/>
            <person name="Pursley I."/>
            <person name="Horton D.L."/>
            <person name="Alikhan N.F."/>
            <person name="Baker D."/>
            <person name="Gharbi K."/>
            <person name="Hall N."/>
            <person name="Watson M."/>
            <person name="Adriaenssens E.M."/>
            <person name="Foster-Nyarko E."/>
            <person name="Jarju S."/>
            <person name="Secka A."/>
            <person name="Antonio M."/>
            <person name="Oren A."/>
            <person name="Chaudhuri R.R."/>
            <person name="La Ragione R."/>
            <person name="Hildebrand F."/>
            <person name="Pallen M.J."/>
        </authorList>
    </citation>
    <scope>NUCLEOTIDE SEQUENCE</scope>
    <source>
        <strain evidence="8">F6-4510</strain>
    </source>
</reference>
<dbReference type="Gene3D" id="3.40.190.10">
    <property type="entry name" value="Periplasmic binding protein-like II"/>
    <property type="match status" value="2"/>
</dbReference>
<reference evidence="8" key="1">
    <citation type="submission" date="2020-10" db="EMBL/GenBank/DDBJ databases">
        <authorList>
            <person name="Gilroy R."/>
        </authorList>
    </citation>
    <scope>NUCLEOTIDE SEQUENCE</scope>
    <source>
        <strain evidence="8">F6-4510</strain>
    </source>
</reference>
<evidence type="ECO:0000256" key="4">
    <source>
        <dbReference type="RuleBase" id="RU003744"/>
    </source>
</evidence>
<name>A0A9D9DZM7_9FIRM</name>
<feature type="chain" id="PRO_5038789472" evidence="5">
    <location>
        <begin position="28"/>
        <end position="256"/>
    </location>
</feature>
<dbReference type="GO" id="GO:0016020">
    <property type="term" value="C:membrane"/>
    <property type="evidence" value="ECO:0007669"/>
    <property type="project" value="InterPro"/>
</dbReference>
<protein>
    <submittedName>
        <fullName evidence="8">Basic amino acid ABC transporter substrate-binding protein</fullName>
    </submittedName>
</protein>
<accession>A0A9D9DZM7</accession>
<evidence type="ECO:0000256" key="2">
    <source>
        <dbReference type="ARBA" id="ARBA00010333"/>
    </source>
</evidence>
<evidence type="ECO:0000256" key="3">
    <source>
        <dbReference type="ARBA" id="ARBA00022729"/>
    </source>
</evidence>
<dbReference type="Pfam" id="PF00497">
    <property type="entry name" value="SBP_bac_3"/>
    <property type="match status" value="1"/>
</dbReference>
<dbReference type="PANTHER" id="PTHR35936:SF17">
    <property type="entry name" value="ARGININE-BINDING EXTRACELLULAR PROTEIN ARTP"/>
    <property type="match status" value="1"/>
</dbReference>
<sequence length="256" mass="27258">MKKYLKSIIAMATVSIMALSIVGCGNGGDNNSSASGEDSSVITLATNAEFPPYEYYEGQEIVGIDVDFINAIGEKLGKEIVIEDMAFDSIIPAIQSGKADIGMAGMTVTEDRLANVDFTETYVHTSQAIIVNTDSDAIKSSADLEGKTIGVQLGTTGDTYAGDVTDKVERYNKGFEAAMALSQGKIDAVVIDESVAKALAEGTENLAVLDEPFTEEDYAIAVKKGNQELVDELNKAINELKEDGTLQSIVDKYIAE</sequence>
<evidence type="ECO:0000256" key="1">
    <source>
        <dbReference type="ARBA" id="ARBA00004196"/>
    </source>
</evidence>
<evidence type="ECO:0000256" key="5">
    <source>
        <dbReference type="SAM" id="SignalP"/>
    </source>
</evidence>
<dbReference type="PANTHER" id="PTHR35936">
    <property type="entry name" value="MEMBRANE-BOUND LYTIC MUREIN TRANSGLYCOSYLASE F"/>
    <property type="match status" value="1"/>
</dbReference>
<dbReference type="Proteomes" id="UP000823611">
    <property type="component" value="Unassembled WGS sequence"/>
</dbReference>
<dbReference type="SUPFAM" id="SSF53850">
    <property type="entry name" value="Periplasmic binding protein-like II"/>
    <property type="match status" value="1"/>
</dbReference>
<feature type="domain" description="Solute-binding protein family 3/N-terminal" evidence="6">
    <location>
        <begin position="41"/>
        <end position="256"/>
    </location>
</feature>
<dbReference type="GO" id="GO:0030313">
    <property type="term" value="C:cell envelope"/>
    <property type="evidence" value="ECO:0007669"/>
    <property type="project" value="UniProtKB-SubCell"/>
</dbReference>
<gene>
    <name evidence="8" type="ORF">IAC55_03260</name>
</gene>
<proteinExistence type="inferred from homology"/>
<comment type="similarity">
    <text evidence="2 4">Belongs to the bacterial solute-binding protein 3 family.</text>
</comment>
<dbReference type="InterPro" id="IPR001320">
    <property type="entry name" value="Iontro_rcpt_C"/>
</dbReference>
<dbReference type="GO" id="GO:0015276">
    <property type="term" value="F:ligand-gated monoatomic ion channel activity"/>
    <property type="evidence" value="ECO:0007669"/>
    <property type="project" value="InterPro"/>
</dbReference>
<evidence type="ECO:0000259" key="6">
    <source>
        <dbReference type="SMART" id="SM00062"/>
    </source>
</evidence>
<dbReference type="CDD" id="cd13624">
    <property type="entry name" value="PBP2_Arg_Lys_His"/>
    <property type="match status" value="1"/>
</dbReference>
<evidence type="ECO:0000313" key="8">
    <source>
        <dbReference type="EMBL" id="MBO8434324.1"/>
    </source>
</evidence>
<comment type="caution">
    <text evidence="8">The sequence shown here is derived from an EMBL/GenBank/DDBJ whole genome shotgun (WGS) entry which is preliminary data.</text>
</comment>
<feature type="signal peptide" evidence="5">
    <location>
        <begin position="1"/>
        <end position="27"/>
    </location>
</feature>
<dbReference type="InterPro" id="IPR018313">
    <property type="entry name" value="SBP_3_CS"/>
</dbReference>
<dbReference type="PROSITE" id="PS51257">
    <property type="entry name" value="PROKAR_LIPOPROTEIN"/>
    <property type="match status" value="1"/>
</dbReference>
<dbReference type="PROSITE" id="PS01039">
    <property type="entry name" value="SBP_BACTERIAL_3"/>
    <property type="match status" value="1"/>
</dbReference>
<dbReference type="SMART" id="SM00062">
    <property type="entry name" value="PBPb"/>
    <property type="match status" value="1"/>
</dbReference>
<comment type="subcellular location">
    <subcellularLocation>
        <location evidence="1">Cell envelope</location>
    </subcellularLocation>
</comment>
<dbReference type="EMBL" id="JADIMX010000063">
    <property type="protein sequence ID" value="MBO8434324.1"/>
    <property type="molecule type" value="Genomic_DNA"/>
</dbReference>
<dbReference type="SMART" id="SM00079">
    <property type="entry name" value="PBPe"/>
    <property type="match status" value="1"/>
</dbReference>
<dbReference type="InterPro" id="IPR001638">
    <property type="entry name" value="Solute-binding_3/MltF_N"/>
</dbReference>